<comment type="catalytic activity">
    <reaction evidence="5">
        <text>an aliphatic primary amide = an aliphatic nitrile + H2O</text>
        <dbReference type="Rhea" id="RHEA:12673"/>
        <dbReference type="ChEBI" id="CHEBI:15377"/>
        <dbReference type="ChEBI" id="CHEBI:65285"/>
        <dbReference type="ChEBI" id="CHEBI:80291"/>
        <dbReference type="EC" id="4.2.1.84"/>
    </reaction>
</comment>
<accession>A0A8J7SD95</accession>
<evidence type="ECO:0000256" key="7">
    <source>
        <dbReference type="SAM" id="MobiDB-lite"/>
    </source>
</evidence>
<evidence type="ECO:0000256" key="4">
    <source>
        <dbReference type="ARBA" id="ARBA00023239"/>
    </source>
</evidence>
<dbReference type="GO" id="GO:0018822">
    <property type="term" value="F:nitrile hydratase activity"/>
    <property type="evidence" value="ECO:0007669"/>
    <property type="project" value="UniProtKB-EC"/>
</dbReference>
<dbReference type="NCBIfam" id="TIGR01323">
    <property type="entry name" value="nitrile_alph"/>
    <property type="match status" value="1"/>
</dbReference>
<dbReference type="InterPro" id="IPR036648">
    <property type="entry name" value="CN_Hdrase_a/SCN_Hdrase_g_sf"/>
</dbReference>
<proteinExistence type="inferred from homology"/>
<keyword evidence="6" id="KW-0408">Iron</keyword>
<comment type="similarity">
    <text evidence="1">Belongs to the nitrile hydratase subunit alpha family.</text>
</comment>
<reference evidence="9" key="1">
    <citation type="submission" date="2020-12" db="EMBL/GenBank/DDBJ databases">
        <title>Bacterial taxonomy.</title>
        <authorList>
            <person name="Pan X."/>
        </authorList>
    </citation>
    <scope>NUCLEOTIDE SEQUENCE</scope>
    <source>
        <strain evidence="9">M0105</strain>
    </source>
</reference>
<dbReference type="EC" id="4.2.1.84" evidence="2"/>
<dbReference type="Pfam" id="PF02979">
    <property type="entry name" value="NHase_alpha"/>
    <property type="match status" value="1"/>
</dbReference>
<dbReference type="AlphaFoldDB" id="A0A8J7SD95"/>
<name>A0A8J7SD95_9RHOB</name>
<evidence type="ECO:0000256" key="1">
    <source>
        <dbReference type="ARBA" id="ARBA00009363"/>
    </source>
</evidence>
<dbReference type="InterPro" id="IPR004232">
    <property type="entry name" value="CN_Hdrtase_a/SCN_Hdrlase_g"/>
</dbReference>
<dbReference type="SUPFAM" id="SSF56209">
    <property type="entry name" value="Nitrile hydratase alpha chain"/>
    <property type="match status" value="1"/>
</dbReference>
<evidence type="ECO:0000256" key="6">
    <source>
        <dbReference type="PIRSR" id="PIRSR001426-1"/>
    </source>
</evidence>
<keyword evidence="3 6" id="KW-0479">Metal-binding</keyword>
<feature type="binding site" evidence="6">
    <location>
        <position position="126"/>
    </location>
    <ligand>
        <name>Fe(3+)</name>
        <dbReference type="ChEBI" id="CHEBI:29034"/>
    </ligand>
</feature>
<feature type="region of interest" description="Disordered" evidence="7">
    <location>
        <begin position="1"/>
        <end position="31"/>
    </location>
</feature>
<dbReference type="InterPro" id="IPR023900">
    <property type="entry name" value="CN_Hdrtase_asu/SCN_Hdrlase_gsu"/>
</dbReference>
<evidence type="ECO:0000313" key="10">
    <source>
        <dbReference type="Proteomes" id="UP000655420"/>
    </source>
</evidence>
<organism evidence="9 10">
    <name type="scientific">Thermohalobaculum xanthum</name>
    <dbReference type="NCBI Taxonomy" id="2753746"/>
    <lineage>
        <taxon>Bacteria</taxon>
        <taxon>Pseudomonadati</taxon>
        <taxon>Pseudomonadota</taxon>
        <taxon>Alphaproteobacteria</taxon>
        <taxon>Rhodobacterales</taxon>
        <taxon>Paracoccaceae</taxon>
        <taxon>Thermohalobaculum</taxon>
    </lineage>
</organism>
<keyword evidence="10" id="KW-1185">Reference proteome</keyword>
<feature type="compositionally biased region" description="Basic and acidic residues" evidence="7">
    <location>
        <begin position="1"/>
        <end position="10"/>
    </location>
</feature>
<dbReference type="Proteomes" id="UP000655420">
    <property type="component" value="Unassembled WGS sequence"/>
</dbReference>
<sequence length="227" mass="25028">MPHDHDDHDHAHGHHHHGLSPSGHPYRPDDDTALSRFQVMEIALRELLIEKGIATAPEIMAQVERMDARSPALGARVVARAWTDPAFKARLLADGSAACREMSIEVDALKLVVVENTPQVHNVVVCTLCSCYPRNLLGLPPDWYKARAYRSRVVREPRAVLAEFGTHLPDDVRVQVHDSTADMRYLVLPARPAGTDGWSAERLAELVGRDAMIGVTLARAPEEPAPA</sequence>
<feature type="binding site" evidence="6">
    <location>
        <position position="131"/>
    </location>
    <ligand>
        <name>Fe(3+)</name>
        <dbReference type="ChEBI" id="CHEBI:29034"/>
    </ligand>
</feature>
<evidence type="ECO:0000256" key="5">
    <source>
        <dbReference type="ARBA" id="ARBA00044877"/>
    </source>
</evidence>
<evidence type="ECO:0000256" key="2">
    <source>
        <dbReference type="ARBA" id="ARBA00013079"/>
    </source>
</evidence>
<keyword evidence="4 9" id="KW-0456">Lyase</keyword>
<dbReference type="Gene3D" id="3.90.330.10">
    <property type="entry name" value="Nitrile hydratase alpha /Thiocyanate hydrolase gamma"/>
    <property type="match status" value="1"/>
</dbReference>
<dbReference type="InterPro" id="IPR018141">
    <property type="entry name" value="Nitrile_hydratase_asu"/>
</dbReference>
<dbReference type="GO" id="GO:0046914">
    <property type="term" value="F:transition metal ion binding"/>
    <property type="evidence" value="ECO:0007669"/>
    <property type="project" value="InterPro"/>
</dbReference>
<evidence type="ECO:0000259" key="8">
    <source>
        <dbReference type="Pfam" id="PF02979"/>
    </source>
</evidence>
<evidence type="ECO:0000256" key="3">
    <source>
        <dbReference type="ARBA" id="ARBA00022723"/>
    </source>
</evidence>
<protein>
    <recommendedName>
        <fullName evidence="2">nitrile hydratase</fullName>
        <ecNumber evidence="2">4.2.1.84</ecNumber>
    </recommendedName>
</protein>
<feature type="binding site" evidence="6">
    <location>
        <position position="130"/>
    </location>
    <ligand>
        <name>Fe(3+)</name>
        <dbReference type="ChEBI" id="CHEBI:29034"/>
    </ligand>
</feature>
<feature type="binding site" evidence="6">
    <location>
        <position position="129"/>
    </location>
    <ligand>
        <name>Fe(3+)</name>
        <dbReference type="ChEBI" id="CHEBI:29034"/>
    </ligand>
</feature>
<dbReference type="PIRSF" id="PIRSF001426">
    <property type="entry name" value="NHase_alpha"/>
    <property type="match status" value="1"/>
</dbReference>
<comment type="caution">
    <text evidence="9">The sequence shown here is derived from an EMBL/GenBank/DDBJ whole genome shotgun (WGS) entry which is preliminary data.</text>
</comment>
<gene>
    <name evidence="9" type="primary">nthA</name>
    <name evidence="9" type="ORF">H0I76_07800</name>
</gene>
<feature type="domain" description="Nitrile hydratase alpha/Thiocyanate hydrolase gamma" evidence="8">
    <location>
        <begin position="37"/>
        <end position="216"/>
    </location>
</feature>
<evidence type="ECO:0000313" key="9">
    <source>
        <dbReference type="EMBL" id="MBK0399088.1"/>
    </source>
</evidence>
<dbReference type="EMBL" id="JAEHHL010000004">
    <property type="protein sequence ID" value="MBK0399088.1"/>
    <property type="molecule type" value="Genomic_DNA"/>
</dbReference>
<dbReference type="RefSeq" id="WP_200609019.1">
    <property type="nucleotide sequence ID" value="NZ_JAEHHL010000004.1"/>
</dbReference>